<dbReference type="FunFam" id="3.40.50.720:FF:000462">
    <property type="entry name" value="Glyoxylate reductase (NADP+)"/>
    <property type="match status" value="1"/>
</dbReference>
<dbReference type="PANTHER" id="PTHR10996:SF257">
    <property type="entry name" value="GLYOXYLATE REDUCTASE 1"/>
    <property type="match status" value="1"/>
</dbReference>
<feature type="domain" description="D-isomer specific 2-hydroxyacid dehydrogenase NAD-binding" evidence="5">
    <location>
        <begin position="105"/>
        <end position="284"/>
    </location>
</feature>
<evidence type="ECO:0000256" key="3">
    <source>
        <dbReference type="RuleBase" id="RU003719"/>
    </source>
</evidence>
<feature type="domain" description="D-isomer specific 2-hydroxyacid dehydrogenase catalytic" evidence="4">
    <location>
        <begin position="10"/>
        <end position="316"/>
    </location>
</feature>
<dbReference type="InterPro" id="IPR050223">
    <property type="entry name" value="D-isomer_2-hydroxyacid_DH"/>
</dbReference>
<dbReference type="Proteomes" id="UP000321051">
    <property type="component" value="Unassembled WGS sequence"/>
</dbReference>
<organism evidence="6 7">
    <name type="scientific">Marinococcus halophilus</name>
    <dbReference type="NCBI Taxonomy" id="1371"/>
    <lineage>
        <taxon>Bacteria</taxon>
        <taxon>Bacillati</taxon>
        <taxon>Bacillota</taxon>
        <taxon>Bacilli</taxon>
        <taxon>Bacillales</taxon>
        <taxon>Bacillaceae</taxon>
        <taxon>Marinococcus</taxon>
    </lineage>
</organism>
<evidence type="ECO:0000256" key="1">
    <source>
        <dbReference type="ARBA" id="ARBA00005854"/>
    </source>
</evidence>
<gene>
    <name evidence="6" type="ORF">MHA01_06780</name>
</gene>
<keyword evidence="7" id="KW-1185">Reference proteome</keyword>
<evidence type="ECO:0000313" key="7">
    <source>
        <dbReference type="Proteomes" id="UP000321051"/>
    </source>
</evidence>
<dbReference type="CDD" id="cd05301">
    <property type="entry name" value="GDH"/>
    <property type="match status" value="1"/>
</dbReference>
<dbReference type="OrthoDB" id="9805416at2"/>
<dbReference type="Pfam" id="PF00389">
    <property type="entry name" value="2-Hacid_dh"/>
    <property type="match status" value="1"/>
</dbReference>
<keyword evidence="2 3" id="KW-0560">Oxidoreductase</keyword>
<evidence type="ECO:0000313" key="6">
    <source>
        <dbReference type="EMBL" id="GEK57773.1"/>
    </source>
</evidence>
<dbReference type="PROSITE" id="PS00065">
    <property type="entry name" value="D_2_HYDROXYACID_DH_1"/>
    <property type="match status" value="1"/>
</dbReference>
<name>A0A510Y3K2_MARHA</name>
<dbReference type="InterPro" id="IPR036291">
    <property type="entry name" value="NAD(P)-bd_dom_sf"/>
</dbReference>
<dbReference type="Gene3D" id="3.40.50.720">
    <property type="entry name" value="NAD(P)-binding Rossmann-like Domain"/>
    <property type="match status" value="2"/>
</dbReference>
<dbReference type="STRING" id="1371.GCA_900166605_00395"/>
<dbReference type="GO" id="GO:0016618">
    <property type="term" value="F:hydroxypyruvate reductase [NAD(P)H] activity"/>
    <property type="evidence" value="ECO:0007669"/>
    <property type="project" value="TreeGrafter"/>
</dbReference>
<dbReference type="EMBL" id="BJUN01000002">
    <property type="protein sequence ID" value="GEK57773.1"/>
    <property type="molecule type" value="Genomic_DNA"/>
</dbReference>
<dbReference type="SUPFAM" id="SSF52283">
    <property type="entry name" value="Formate/glycerate dehydrogenase catalytic domain-like"/>
    <property type="match status" value="1"/>
</dbReference>
<dbReference type="InterPro" id="IPR029752">
    <property type="entry name" value="D-isomer_DH_CS1"/>
</dbReference>
<reference evidence="6 7" key="1">
    <citation type="submission" date="2019-07" db="EMBL/GenBank/DDBJ databases">
        <title>Whole genome shotgun sequence of Marinococcus halophilus NBRC 102359.</title>
        <authorList>
            <person name="Hosoyama A."/>
            <person name="Uohara A."/>
            <person name="Ohji S."/>
            <person name="Ichikawa N."/>
        </authorList>
    </citation>
    <scope>NUCLEOTIDE SEQUENCE [LARGE SCALE GENOMIC DNA]</scope>
    <source>
        <strain evidence="6 7">NBRC 102359</strain>
    </source>
</reference>
<accession>A0A510Y3K2</accession>
<evidence type="ECO:0000259" key="5">
    <source>
        <dbReference type="Pfam" id="PF02826"/>
    </source>
</evidence>
<dbReference type="RefSeq" id="WP_094907674.1">
    <property type="nucleotide sequence ID" value="NZ_BJUN01000002.1"/>
</dbReference>
<dbReference type="GO" id="GO:0030267">
    <property type="term" value="F:glyoxylate reductase (NADPH) activity"/>
    <property type="evidence" value="ECO:0007669"/>
    <property type="project" value="TreeGrafter"/>
</dbReference>
<sequence>MSVIIAYTNPPEHVREYLEAEAEIHVVRPNKERDKFMELLPKADALIGAGLPVERELLDNAPGLRVVSNASAGVDNLDLDLLTERGITVTNTPAAVVDTMADTMFGLMIGASRRLMEMHELVKSGQWDRNAPKEWFGLNVHHKKLGIIGMGGIGKEIARRAKEGFRMEVSYYNRSRHEEAERETGAVYEQLDDLLASSDVVMVLLPLTEQTKHMLGTEAFRKMKSTAVFLNGGRGSVVDEQALITALQEKEIFAAGLDVFEEEPLPADHPFLAMPEVTVLPHIGTGTTETREAMYMEAAAQCVKALRGEKPEALVNKKVWNEGSRQQFKK</sequence>
<dbReference type="PANTHER" id="PTHR10996">
    <property type="entry name" value="2-HYDROXYACID DEHYDROGENASE-RELATED"/>
    <property type="match status" value="1"/>
</dbReference>
<comment type="caution">
    <text evidence="6">The sequence shown here is derived from an EMBL/GenBank/DDBJ whole genome shotgun (WGS) entry which is preliminary data.</text>
</comment>
<dbReference type="GO" id="GO:0051287">
    <property type="term" value="F:NAD binding"/>
    <property type="evidence" value="ECO:0007669"/>
    <property type="project" value="InterPro"/>
</dbReference>
<evidence type="ECO:0000256" key="2">
    <source>
        <dbReference type="ARBA" id="ARBA00023002"/>
    </source>
</evidence>
<dbReference type="Pfam" id="PF02826">
    <property type="entry name" value="2-Hacid_dh_C"/>
    <property type="match status" value="1"/>
</dbReference>
<comment type="similarity">
    <text evidence="1 3">Belongs to the D-isomer specific 2-hydroxyacid dehydrogenase family.</text>
</comment>
<dbReference type="InterPro" id="IPR029753">
    <property type="entry name" value="D-isomer_DH_CS"/>
</dbReference>
<dbReference type="InterPro" id="IPR006140">
    <property type="entry name" value="D-isomer_DH_NAD-bd"/>
</dbReference>
<proteinExistence type="inferred from homology"/>
<dbReference type="PROSITE" id="PS00671">
    <property type="entry name" value="D_2_HYDROXYACID_DH_3"/>
    <property type="match status" value="1"/>
</dbReference>
<protein>
    <submittedName>
        <fullName evidence="6">Bifunctional glyoxylate/hydroxypyruvate reductase B</fullName>
    </submittedName>
</protein>
<evidence type="ECO:0000259" key="4">
    <source>
        <dbReference type="Pfam" id="PF00389"/>
    </source>
</evidence>
<dbReference type="AlphaFoldDB" id="A0A510Y3K2"/>
<keyword evidence="6" id="KW-0670">Pyruvate</keyword>
<dbReference type="SUPFAM" id="SSF51735">
    <property type="entry name" value="NAD(P)-binding Rossmann-fold domains"/>
    <property type="match status" value="1"/>
</dbReference>
<dbReference type="GO" id="GO:0005829">
    <property type="term" value="C:cytosol"/>
    <property type="evidence" value="ECO:0007669"/>
    <property type="project" value="TreeGrafter"/>
</dbReference>
<dbReference type="InterPro" id="IPR006139">
    <property type="entry name" value="D-isomer_2_OHA_DH_cat_dom"/>
</dbReference>